<dbReference type="OrthoDB" id="1001741at2759"/>
<sequence length="76" mass="8764">MEDELANLNITDHEEDPIYDHEYGEEIDDEFRLCLVGKVLTNSAVHFPSMRTVLVELWHPIEAVSTFSFLQQIGSK</sequence>
<gene>
    <name evidence="1" type="ORF">J1N35_034832</name>
</gene>
<proteinExistence type="predicted"/>
<accession>A0A9D3ZQX1</accession>
<protein>
    <submittedName>
        <fullName evidence="1">Uncharacterized protein</fullName>
    </submittedName>
</protein>
<comment type="caution">
    <text evidence="1">The sequence shown here is derived from an EMBL/GenBank/DDBJ whole genome shotgun (WGS) entry which is preliminary data.</text>
</comment>
<dbReference type="AlphaFoldDB" id="A0A9D3ZQX1"/>
<name>A0A9D3ZQX1_9ROSI</name>
<evidence type="ECO:0000313" key="1">
    <source>
        <dbReference type="EMBL" id="KAH1056767.1"/>
    </source>
</evidence>
<organism evidence="1 2">
    <name type="scientific">Gossypium stocksii</name>
    <dbReference type="NCBI Taxonomy" id="47602"/>
    <lineage>
        <taxon>Eukaryota</taxon>
        <taxon>Viridiplantae</taxon>
        <taxon>Streptophyta</taxon>
        <taxon>Embryophyta</taxon>
        <taxon>Tracheophyta</taxon>
        <taxon>Spermatophyta</taxon>
        <taxon>Magnoliopsida</taxon>
        <taxon>eudicotyledons</taxon>
        <taxon>Gunneridae</taxon>
        <taxon>Pentapetalae</taxon>
        <taxon>rosids</taxon>
        <taxon>malvids</taxon>
        <taxon>Malvales</taxon>
        <taxon>Malvaceae</taxon>
        <taxon>Malvoideae</taxon>
        <taxon>Gossypium</taxon>
    </lineage>
</organism>
<reference evidence="1 2" key="1">
    <citation type="journal article" date="2021" name="Plant Biotechnol. J.">
        <title>Multi-omics assisted identification of the key and species-specific regulatory components of drought-tolerant mechanisms in Gossypium stocksii.</title>
        <authorList>
            <person name="Yu D."/>
            <person name="Ke L."/>
            <person name="Zhang D."/>
            <person name="Wu Y."/>
            <person name="Sun Y."/>
            <person name="Mei J."/>
            <person name="Sun J."/>
            <person name="Sun Y."/>
        </authorList>
    </citation>
    <scope>NUCLEOTIDE SEQUENCE [LARGE SCALE GENOMIC DNA]</scope>
    <source>
        <strain evidence="2">cv. E1</strain>
        <tissue evidence="1">Leaf</tissue>
    </source>
</reference>
<keyword evidence="2" id="KW-1185">Reference proteome</keyword>
<evidence type="ECO:0000313" key="2">
    <source>
        <dbReference type="Proteomes" id="UP000828251"/>
    </source>
</evidence>
<dbReference type="EMBL" id="JAIQCV010000010">
    <property type="protein sequence ID" value="KAH1056767.1"/>
    <property type="molecule type" value="Genomic_DNA"/>
</dbReference>
<dbReference type="Proteomes" id="UP000828251">
    <property type="component" value="Unassembled WGS sequence"/>
</dbReference>